<accession>A0ABS3L0B9</accession>
<name>A0ABS3L0B9_9STAP</name>
<gene>
    <name evidence="1" type="ORF">J3T88_06510</name>
</gene>
<reference evidence="1 2" key="1">
    <citation type="submission" date="2021-03" db="EMBL/GenBank/DDBJ databases">
        <title>Staphylococci and Mammaliicocci in bats.</title>
        <authorList>
            <person name="Fountain K."/>
        </authorList>
    </citation>
    <scope>NUCLEOTIDE SEQUENCE [LARGE SCALE GENOMIC DNA]</scope>
    <source>
        <strain evidence="1 2">18_1_E_SW</strain>
    </source>
</reference>
<dbReference type="RefSeq" id="WP_207572609.1">
    <property type="nucleotide sequence ID" value="NZ_JAFNLQ010000014.1"/>
</dbReference>
<dbReference type="EMBL" id="JAFNLT010000004">
    <property type="protein sequence ID" value="MBO1226977.1"/>
    <property type="molecule type" value="Genomic_DNA"/>
</dbReference>
<evidence type="ECO:0000313" key="1">
    <source>
        <dbReference type="EMBL" id="MBO1226977.1"/>
    </source>
</evidence>
<keyword evidence="2" id="KW-1185">Reference proteome</keyword>
<dbReference type="Proteomes" id="UP000664081">
    <property type="component" value="Unassembled WGS sequence"/>
</dbReference>
<proteinExistence type="predicted"/>
<protein>
    <submittedName>
        <fullName evidence="1">Uncharacterized protein</fullName>
    </submittedName>
</protein>
<sequence>MIKFDKNINFPSLEDKLNFYRRESEEWINLHELNKKENEKISFKINTDLPSGMISIDELVDFSRSIQTVFKNIVNTKALETGLKLSQGEIKKNSTLIISDVRSGSFEIDLQQQKLGTFTNVLNENFEMQLQETKQPSLNDLVGVFQELHEEKLLELASNYNYKIFKNVKNLIEKSHKKNNSFDIKYSGDILKFTEKKLNKLTNKLKGFELDKLENTFEIKGKIIAVNHAEFYIIVKKQGTDENIKIVIQDKGFKNKEILSNQNVNIYVTQLEEMVGNEVVKTELVLNSLEQLIGTEN</sequence>
<organism evidence="1 2">
    <name type="scientific">Staphylococcus nepalensis</name>
    <dbReference type="NCBI Taxonomy" id="214473"/>
    <lineage>
        <taxon>Bacteria</taxon>
        <taxon>Bacillati</taxon>
        <taxon>Bacillota</taxon>
        <taxon>Bacilli</taxon>
        <taxon>Bacillales</taxon>
        <taxon>Staphylococcaceae</taxon>
        <taxon>Staphylococcus</taxon>
    </lineage>
</organism>
<evidence type="ECO:0000313" key="2">
    <source>
        <dbReference type="Proteomes" id="UP000664081"/>
    </source>
</evidence>
<comment type="caution">
    <text evidence="1">The sequence shown here is derived from an EMBL/GenBank/DDBJ whole genome shotgun (WGS) entry which is preliminary data.</text>
</comment>